<protein>
    <submittedName>
        <fullName evidence="7">Oidioi.mRNA.OKI2018_I69.XSR.g14406.t1.cds</fullName>
    </submittedName>
</protein>
<name>A0ABN7SFZ2_OIKDI</name>
<feature type="transmembrane region" description="Helical" evidence="5">
    <location>
        <begin position="30"/>
        <end position="51"/>
    </location>
</feature>
<feature type="transmembrane region" description="Helical" evidence="5">
    <location>
        <begin position="377"/>
        <end position="403"/>
    </location>
</feature>
<feature type="transmembrane region" description="Helical" evidence="5">
    <location>
        <begin position="324"/>
        <end position="350"/>
    </location>
</feature>
<keyword evidence="8" id="KW-1185">Reference proteome</keyword>
<feature type="transmembrane region" description="Helical" evidence="5">
    <location>
        <begin position="193"/>
        <end position="211"/>
    </location>
</feature>
<evidence type="ECO:0000313" key="7">
    <source>
        <dbReference type="EMBL" id="CAG5095933.1"/>
    </source>
</evidence>
<feature type="transmembrane region" description="Helical" evidence="5">
    <location>
        <begin position="164"/>
        <end position="181"/>
    </location>
</feature>
<feature type="transmembrane region" description="Helical" evidence="5">
    <location>
        <begin position="281"/>
        <end position="303"/>
    </location>
</feature>
<feature type="domain" description="Cationic amino acid transporter C-terminal" evidence="6">
    <location>
        <begin position="562"/>
        <end position="612"/>
    </location>
</feature>
<dbReference type="EMBL" id="OU015569">
    <property type="protein sequence ID" value="CAG5095933.1"/>
    <property type="molecule type" value="Genomic_DNA"/>
</dbReference>
<feature type="transmembrane region" description="Helical" evidence="5">
    <location>
        <begin position="63"/>
        <end position="85"/>
    </location>
</feature>
<feature type="transmembrane region" description="Helical" evidence="5">
    <location>
        <begin position="589"/>
        <end position="609"/>
    </location>
</feature>
<feature type="transmembrane region" description="Helical" evidence="5">
    <location>
        <begin position="97"/>
        <end position="121"/>
    </location>
</feature>
<keyword evidence="3 5" id="KW-1133">Transmembrane helix</keyword>
<dbReference type="Gene3D" id="1.20.1740.10">
    <property type="entry name" value="Amino acid/polyamine transporter I"/>
    <property type="match status" value="2"/>
</dbReference>
<feature type="transmembrane region" description="Helical" evidence="5">
    <location>
        <begin position="564"/>
        <end position="583"/>
    </location>
</feature>
<evidence type="ECO:0000256" key="5">
    <source>
        <dbReference type="SAM" id="Phobius"/>
    </source>
</evidence>
<dbReference type="PANTHER" id="PTHR43243">
    <property type="entry name" value="INNER MEMBRANE TRANSPORTER YGJI-RELATED"/>
    <property type="match status" value="1"/>
</dbReference>
<dbReference type="Pfam" id="PF13520">
    <property type="entry name" value="AA_permease_2"/>
    <property type="match status" value="1"/>
</dbReference>
<dbReference type="Pfam" id="PF13906">
    <property type="entry name" value="AA_permease_C"/>
    <property type="match status" value="1"/>
</dbReference>
<sequence length="658" mass="72140">MPLTDVLNAMTRRKVFSDEEKTETKLKRTLGLLDLTSIGVGSTLGAGVYVLSGQVGREASGPAVILSFIIAAFSSILSGMCYAEFGARVPKAGSGYIYSYVTMGEFCALTIGWNLVLSYVVGTASVAKAWSTNLDALIGCQIRSFTVQYMPHFSSSFTESYPDIFAAVIIILLCCLLAYGVEEVAFINKLFTMVNIVVIVFVTFAGLFVGGDRPFFENWTLNQTEVNYLVEHQFSDNISTSTVSCRDINHTNHVFWEDGTFNPQSTARDPEEGEWPGSGGFLPYGFSGVIAGTATCFYAFVGFDAIATTGEEAINPQRDIPYSIVLSLIVCCVAYLGVSASLTLMVPYFFLDKEAPLPAAFAQMLTHRMRCDPVNQYLTGIGATCALTTSLLGAMFPMPRVIYAMAEDGILFRKLAEVSEKTKTPIIATAVSGALAAVLALVFDLEELVDFMSIGTLMAYTLVATSVMVLRYRLDTSADPVIDTSAETFAIKDFFSPRYGTPTELSAQAVSYSTSFIAIFSILFSVCSKFEWTKGMLVFGVLIIVFSIFIWRQPESEAVLNFKVPLIPFIPVVNILVNVYLMVFLRWTIWVKLTFWLAAGYAIYFGYGWKHSSENPDYKKHGISNGKSQEQMALVNGNGVAKENRTEAVLVSSESEKH</sequence>
<reference evidence="7 8" key="1">
    <citation type="submission" date="2021-04" db="EMBL/GenBank/DDBJ databases">
        <authorList>
            <person name="Bliznina A."/>
        </authorList>
    </citation>
    <scope>NUCLEOTIDE SEQUENCE [LARGE SCALE GENOMIC DNA]</scope>
</reference>
<evidence type="ECO:0000256" key="2">
    <source>
        <dbReference type="ARBA" id="ARBA00022692"/>
    </source>
</evidence>
<keyword evidence="2 5" id="KW-0812">Transmembrane</keyword>
<dbReference type="PANTHER" id="PTHR43243:SF105">
    <property type="entry name" value="CATIONIC AMINO ACID TRANSPORTER C-TERMINAL DOMAIN-CONTAINING PROTEIN"/>
    <property type="match status" value="1"/>
</dbReference>
<comment type="subcellular location">
    <subcellularLocation>
        <location evidence="1">Membrane</location>
        <topology evidence="1">Multi-pass membrane protein</topology>
    </subcellularLocation>
</comment>
<evidence type="ECO:0000313" key="8">
    <source>
        <dbReference type="Proteomes" id="UP001158576"/>
    </source>
</evidence>
<evidence type="ECO:0000256" key="4">
    <source>
        <dbReference type="ARBA" id="ARBA00023136"/>
    </source>
</evidence>
<dbReference type="Proteomes" id="UP001158576">
    <property type="component" value="Chromosome XSR"/>
</dbReference>
<feature type="transmembrane region" description="Helical" evidence="5">
    <location>
        <begin position="424"/>
        <end position="445"/>
    </location>
</feature>
<gene>
    <name evidence="7" type="ORF">OKIOD_LOCUS5964</name>
</gene>
<dbReference type="InterPro" id="IPR029485">
    <property type="entry name" value="CAT_C"/>
</dbReference>
<evidence type="ECO:0000256" key="3">
    <source>
        <dbReference type="ARBA" id="ARBA00022989"/>
    </source>
</evidence>
<dbReference type="InterPro" id="IPR002293">
    <property type="entry name" value="AA/rel_permease1"/>
</dbReference>
<feature type="transmembrane region" description="Helical" evidence="5">
    <location>
        <begin position="532"/>
        <end position="552"/>
    </location>
</feature>
<accession>A0ABN7SFZ2</accession>
<organism evidence="7 8">
    <name type="scientific">Oikopleura dioica</name>
    <name type="common">Tunicate</name>
    <dbReference type="NCBI Taxonomy" id="34765"/>
    <lineage>
        <taxon>Eukaryota</taxon>
        <taxon>Metazoa</taxon>
        <taxon>Chordata</taxon>
        <taxon>Tunicata</taxon>
        <taxon>Appendicularia</taxon>
        <taxon>Copelata</taxon>
        <taxon>Oikopleuridae</taxon>
        <taxon>Oikopleura</taxon>
    </lineage>
</organism>
<keyword evidence="4 5" id="KW-0472">Membrane</keyword>
<feature type="transmembrane region" description="Helical" evidence="5">
    <location>
        <begin position="505"/>
        <end position="526"/>
    </location>
</feature>
<evidence type="ECO:0000256" key="1">
    <source>
        <dbReference type="ARBA" id="ARBA00004141"/>
    </source>
</evidence>
<evidence type="ECO:0000259" key="6">
    <source>
        <dbReference type="Pfam" id="PF13906"/>
    </source>
</evidence>
<proteinExistence type="predicted"/>
<feature type="transmembrane region" description="Helical" evidence="5">
    <location>
        <begin position="451"/>
        <end position="470"/>
    </location>
</feature>